<dbReference type="RefSeq" id="WP_111218303.1">
    <property type="nucleotide sequence ID" value="NZ_POTY01000251.1"/>
</dbReference>
<organism evidence="1 2">
    <name type="scientific">Micromonospora craterilacus</name>
    <dbReference type="NCBI Taxonomy" id="1655439"/>
    <lineage>
        <taxon>Bacteria</taxon>
        <taxon>Bacillati</taxon>
        <taxon>Actinomycetota</taxon>
        <taxon>Actinomycetes</taxon>
        <taxon>Micromonosporales</taxon>
        <taxon>Micromonosporaceae</taxon>
        <taxon>Micromonospora</taxon>
    </lineage>
</organism>
<keyword evidence="2" id="KW-1185">Reference proteome</keyword>
<gene>
    <name evidence="1" type="ORF">C1I95_28160</name>
</gene>
<reference evidence="1 2" key="1">
    <citation type="submission" date="2018-01" db="EMBL/GenBank/DDBJ databases">
        <title>Draft genome sequence of Jishengella sp. NA12.</title>
        <authorList>
            <person name="Sahin N."/>
            <person name="Ay H."/>
            <person name="Saygin H."/>
        </authorList>
    </citation>
    <scope>NUCLEOTIDE SEQUENCE [LARGE SCALE GENOMIC DNA]</scope>
    <source>
        <strain evidence="1 2">NA12</strain>
    </source>
</reference>
<comment type="caution">
    <text evidence="1">The sequence shown here is derived from an EMBL/GenBank/DDBJ whole genome shotgun (WGS) entry which is preliminary data.</text>
</comment>
<dbReference type="EMBL" id="POTY01000251">
    <property type="protein sequence ID" value="PZG10298.1"/>
    <property type="molecule type" value="Genomic_DNA"/>
</dbReference>
<accession>A0A2W2EE45</accession>
<name>A0A2W2EE45_9ACTN</name>
<dbReference type="Proteomes" id="UP000248924">
    <property type="component" value="Unassembled WGS sequence"/>
</dbReference>
<dbReference type="AlphaFoldDB" id="A0A2W2EE45"/>
<protein>
    <submittedName>
        <fullName evidence="1">Uncharacterized protein</fullName>
    </submittedName>
</protein>
<evidence type="ECO:0000313" key="2">
    <source>
        <dbReference type="Proteomes" id="UP000248924"/>
    </source>
</evidence>
<sequence>MTRTPYTASILTTLGITTADMRQLVATHGDASPIGQCAEVINTTIWGMESAERAAANAVDALAKQTEAQAAAIGGNGFAFDPSWLTHYANKAAEEGARLRAGTEQLTIFKRLLDTLLAAAPEG</sequence>
<evidence type="ECO:0000313" key="1">
    <source>
        <dbReference type="EMBL" id="PZG10298.1"/>
    </source>
</evidence>
<dbReference type="OrthoDB" id="9857106at2"/>
<proteinExistence type="predicted"/>